<reference evidence="1 2" key="1">
    <citation type="submission" date="2015-01" db="EMBL/GenBank/DDBJ databases">
        <title>Evolution of Trichinella species and genotypes.</title>
        <authorList>
            <person name="Korhonen P.K."/>
            <person name="Edoardo P."/>
            <person name="Giuseppe L.R."/>
            <person name="Gasser R.B."/>
        </authorList>
    </citation>
    <scope>NUCLEOTIDE SEQUENCE [LARGE SCALE GENOMIC DNA]</scope>
    <source>
        <strain evidence="1">ISS2496</strain>
    </source>
</reference>
<evidence type="ECO:0000313" key="1">
    <source>
        <dbReference type="EMBL" id="KRY08480.1"/>
    </source>
</evidence>
<gene>
    <name evidence="1" type="ORF">T12_15630</name>
</gene>
<comment type="caution">
    <text evidence="1">The sequence shown here is derived from an EMBL/GenBank/DDBJ whole genome shotgun (WGS) entry which is preliminary data.</text>
</comment>
<accession>A0A0V0Z7L2</accession>
<organism evidence="1 2">
    <name type="scientific">Trichinella patagoniensis</name>
    <dbReference type="NCBI Taxonomy" id="990121"/>
    <lineage>
        <taxon>Eukaryota</taxon>
        <taxon>Metazoa</taxon>
        <taxon>Ecdysozoa</taxon>
        <taxon>Nematoda</taxon>
        <taxon>Enoplea</taxon>
        <taxon>Dorylaimia</taxon>
        <taxon>Trichinellida</taxon>
        <taxon>Trichinellidae</taxon>
        <taxon>Trichinella</taxon>
    </lineage>
</organism>
<keyword evidence="2" id="KW-1185">Reference proteome</keyword>
<dbReference type="EMBL" id="JYDQ01000331">
    <property type="protein sequence ID" value="KRY08480.1"/>
    <property type="molecule type" value="Genomic_DNA"/>
</dbReference>
<proteinExistence type="predicted"/>
<dbReference type="Proteomes" id="UP000054783">
    <property type="component" value="Unassembled WGS sequence"/>
</dbReference>
<name>A0A0V0Z7L2_9BILA</name>
<sequence length="84" mass="10113">MKSEIDSPFPVFANVKHCVLRKFQKTEVRNVPSKYLQSFQRTCRNARLVKFNQLKDWFASFSRTINAFISLRKEQHIRVRIRIL</sequence>
<dbReference type="AlphaFoldDB" id="A0A0V0Z7L2"/>
<protein>
    <submittedName>
        <fullName evidence="1">Uncharacterized protein</fullName>
    </submittedName>
</protein>
<evidence type="ECO:0000313" key="2">
    <source>
        <dbReference type="Proteomes" id="UP000054783"/>
    </source>
</evidence>